<dbReference type="Gene3D" id="3.40.430.10">
    <property type="entry name" value="Dihydrofolate Reductase, subunit A"/>
    <property type="match status" value="1"/>
</dbReference>
<keyword evidence="3" id="KW-1185">Reference proteome</keyword>
<proteinExistence type="predicted"/>
<protein>
    <submittedName>
        <fullName evidence="2">Dihydrofolate reductase family protein</fullName>
    </submittedName>
</protein>
<dbReference type="Proteomes" id="UP001500842">
    <property type="component" value="Unassembled WGS sequence"/>
</dbReference>
<organism evidence="2 3">
    <name type="scientific">Nocardioides humi</name>
    <dbReference type="NCBI Taxonomy" id="449461"/>
    <lineage>
        <taxon>Bacteria</taxon>
        <taxon>Bacillati</taxon>
        <taxon>Actinomycetota</taxon>
        <taxon>Actinomycetes</taxon>
        <taxon>Propionibacteriales</taxon>
        <taxon>Nocardioidaceae</taxon>
        <taxon>Nocardioides</taxon>
    </lineage>
</organism>
<dbReference type="InterPro" id="IPR002734">
    <property type="entry name" value="RibDG_C"/>
</dbReference>
<name>A0ABN1ZNV9_9ACTN</name>
<gene>
    <name evidence="2" type="ORF">GCM10009788_00050</name>
</gene>
<reference evidence="2 3" key="1">
    <citation type="journal article" date="2019" name="Int. J. Syst. Evol. Microbiol.">
        <title>The Global Catalogue of Microorganisms (GCM) 10K type strain sequencing project: providing services to taxonomists for standard genome sequencing and annotation.</title>
        <authorList>
            <consortium name="The Broad Institute Genomics Platform"/>
            <consortium name="The Broad Institute Genome Sequencing Center for Infectious Disease"/>
            <person name="Wu L."/>
            <person name="Ma J."/>
        </authorList>
    </citation>
    <scope>NUCLEOTIDE SEQUENCE [LARGE SCALE GENOMIC DNA]</scope>
    <source>
        <strain evidence="2 3">JCM 14942</strain>
    </source>
</reference>
<sequence length="200" mass="21402">MTASSTGGATRATSPVRLYMSMSLDGFIAGPDDRPGQELGRGGGRLFDWLDDRLAPGVNGQVYGEAVGTGAVISGRRTFELAGRWNGDHHDGVPIHVLTRRPADGEPPPAGTTFHTDAATCARLARAGARGRPVMVHGAGAARALLEAGQLDELEIHLVPVLLGAGRRLFDARDPGDVEWELVRRLEGRGATHLRYRIRR</sequence>
<evidence type="ECO:0000259" key="1">
    <source>
        <dbReference type="Pfam" id="PF01872"/>
    </source>
</evidence>
<accession>A0ABN1ZNV9</accession>
<dbReference type="InterPro" id="IPR024072">
    <property type="entry name" value="DHFR-like_dom_sf"/>
</dbReference>
<evidence type="ECO:0000313" key="2">
    <source>
        <dbReference type="EMBL" id="GAA1501526.1"/>
    </source>
</evidence>
<dbReference type="Pfam" id="PF01872">
    <property type="entry name" value="RibD_C"/>
    <property type="match status" value="1"/>
</dbReference>
<comment type="caution">
    <text evidence="2">The sequence shown here is derived from an EMBL/GenBank/DDBJ whole genome shotgun (WGS) entry which is preliminary data.</text>
</comment>
<feature type="domain" description="Bacterial bifunctional deaminase-reductase C-terminal" evidence="1">
    <location>
        <begin position="17"/>
        <end position="183"/>
    </location>
</feature>
<dbReference type="EMBL" id="BAAAOR010000001">
    <property type="protein sequence ID" value="GAA1501526.1"/>
    <property type="molecule type" value="Genomic_DNA"/>
</dbReference>
<dbReference type="SUPFAM" id="SSF53597">
    <property type="entry name" value="Dihydrofolate reductase-like"/>
    <property type="match status" value="1"/>
</dbReference>
<evidence type="ECO:0000313" key="3">
    <source>
        <dbReference type="Proteomes" id="UP001500842"/>
    </source>
</evidence>
<dbReference type="RefSeq" id="WP_344110610.1">
    <property type="nucleotide sequence ID" value="NZ_BAAAOR010000001.1"/>
</dbReference>